<sequence length="246" mass="27222">SSTKSPAVDANSSLKNLQDMTQFDERESDSQWLRRLAAGTDPEAESEGREGEDLPQLGVKGDAGREKSGGEEVAADASDLTAAADEAAAAAAETDDDRESEDDESRILMVVKTASIVEVKPGKRFKQEPPEQDEDWRPKKARLIASLEQIMDMKDDISNFIRSEFDLILKLTTIETPADTWKELLEEYATSEEEVEEGSQLVDDEHPSGKESEEDKELGHRKLARKLVTRMVEAAMKDLVASRAPK</sequence>
<feature type="compositionally biased region" description="Basic and acidic residues" evidence="1">
    <location>
        <begin position="203"/>
        <end position="220"/>
    </location>
</feature>
<dbReference type="EMBL" id="BTSY01000006">
    <property type="protein sequence ID" value="GMT31373.1"/>
    <property type="molecule type" value="Genomic_DNA"/>
</dbReference>
<feature type="region of interest" description="Disordered" evidence="1">
    <location>
        <begin position="187"/>
        <end position="222"/>
    </location>
</feature>
<feature type="region of interest" description="Disordered" evidence="1">
    <location>
        <begin position="119"/>
        <end position="139"/>
    </location>
</feature>
<feature type="region of interest" description="Disordered" evidence="1">
    <location>
        <begin position="1"/>
        <end position="107"/>
    </location>
</feature>
<evidence type="ECO:0000313" key="3">
    <source>
        <dbReference type="Proteomes" id="UP001432322"/>
    </source>
</evidence>
<comment type="caution">
    <text evidence="2">The sequence shown here is derived from an EMBL/GenBank/DDBJ whole genome shotgun (WGS) entry which is preliminary data.</text>
</comment>
<reference evidence="2" key="1">
    <citation type="submission" date="2023-10" db="EMBL/GenBank/DDBJ databases">
        <title>Genome assembly of Pristionchus species.</title>
        <authorList>
            <person name="Yoshida K."/>
            <person name="Sommer R.J."/>
        </authorList>
    </citation>
    <scope>NUCLEOTIDE SEQUENCE</scope>
    <source>
        <strain evidence="2">RS5133</strain>
    </source>
</reference>
<proteinExistence type="predicted"/>
<keyword evidence="3" id="KW-1185">Reference proteome</keyword>
<feature type="compositionally biased region" description="Acidic residues" evidence="1">
    <location>
        <begin position="93"/>
        <end position="104"/>
    </location>
</feature>
<accession>A0AAV5WL63</accession>
<protein>
    <submittedName>
        <fullName evidence="2">Uncharacterized protein</fullName>
    </submittedName>
</protein>
<feature type="non-terminal residue" evidence="2">
    <location>
        <position position="1"/>
    </location>
</feature>
<gene>
    <name evidence="2" type="ORF">PFISCL1PPCAC_22670</name>
</gene>
<dbReference type="AlphaFoldDB" id="A0AAV5WL63"/>
<organism evidence="2 3">
    <name type="scientific">Pristionchus fissidentatus</name>
    <dbReference type="NCBI Taxonomy" id="1538716"/>
    <lineage>
        <taxon>Eukaryota</taxon>
        <taxon>Metazoa</taxon>
        <taxon>Ecdysozoa</taxon>
        <taxon>Nematoda</taxon>
        <taxon>Chromadorea</taxon>
        <taxon>Rhabditida</taxon>
        <taxon>Rhabditina</taxon>
        <taxon>Diplogasteromorpha</taxon>
        <taxon>Diplogasteroidea</taxon>
        <taxon>Neodiplogasteridae</taxon>
        <taxon>Pristionchus</taxon>
    </lineage>
</organism>
<evidence type="ECO:0000313" key="2">
    <source>
        <dbReference type="EMBL" id="GMT31373.1"/>
    </source>
</evidence>
<name>A0AAV5WL63_9BILA</name>
<dbReference type="Proteomes" id="UP001432322">
    <property type="component" value="Unassembled WGS sequence"/>
</dbReference>
<evidence type="ECO:0000256" key="1">
    <source>
        <dbReference type="SAM" id="MobiDB-lite"/>
    </source>
</evidence>
<feature type="compositionally biased region" description="Polar residues" evidence="1">
    <location>
        <begin position="1"/>
        <end position="21"/>
    </location>
</feature>
<feature type="compositionally biased region" description="Low complexity" evidence="1">
    <location>
        <begin position="75"/>
        <end position="92"/>
    </location>
</feature>